<evidence type="ECO:0000313" key="2">
    <source>
        <dbReference type="Proteomes" id="UP000182658"/>
    </source>
</evidence>
<gene>
    <name evidence="1" type="ORF">CONLIGDRAFT_138014</name>
</gene>
<name>A0A1J7J1C1_9PEZI</name>
<dbReference type="Proteomes" id="UP000182658">
    <property type="component" value="Unassembled WGS sequence"/>
</dbReference>
<protein>
    <submittedName>
        <fullName evidence="1">Uncharacterized protein</fullName>
    </submittedName>
</protein>
<reference evidence="1 2" key="1">
    <citation type="submission" date="2016-10" db="EMBL/GenBank/DDBJ databases">
        <title>Draft genome sequence of Coniochaeta ligniaria NRRL30616, a lignocellulolytic fungus for bioabatement of inhibitors in plant biomass hydrolysates.</title>
        <authorList>
            <consortium name="DOE Joint Genome Institute"/>
            <person name="Jimenez D.J."/>
            <person name="Hector R.E."/>
            <person name="Riley R."/>
            <person name="Sun H."/>
            <person name="Grigoriev I.V."/>
            <person name="Van Elsas J.D."/>
            <person name="Nichols N.N."/>
        </authorList>
    </citation>
    <scope>NUCLEOTIDE SEQUENCE [LARGE SCALE GENOMIC DNA]</scope>
    <source>
        <strain evidence="1 2">NRRL 30616</strain>
    </source>
</reference>
<dbReference type="AlphaFoldDB" id="A0A1J7J1C1"/>
<dbReference type="EMBL" id="KV875106">
    <property type="protein sequence ID" value="OIW23656.1"/>
    <property type="molecule type" value="Genomic_DNA"/>
</dbReference>
<organism evidence="1 2">
    <name type="scientific">Coniochaeta ligniaria NRRL 30616</name>
    <dbReference type="NCBI Taxonomy" id="1408157"/>
    <lineage>
        <taxon>Eukaryota</taxon>
        <taxon>Fungi</taxon>
        <taxon>Dikarya</taxon>
        <taxon>Ascomycota</taxon>
        <taxon>Pezizomycotina</taxon>
        <taxon>Sordariomycetes</taxon>
        <taxon>Sordariomycetidae</taxon>
        <taxon>Coniochaetales</taxon>
        <taxon>Coniochaetaceae</taxon>
        <taxon>Coniochaeta</taxon>
    </lineage>
</organism>
<sequence length="235" mass="25840">MDALLTFWQVAILSSGLSSRPWQGLNQQLPSQEWARCRCTVGTRIKILRANPPGTNSKPKLSPALIRVKVIYVVDKSILEPSVRLNTASWIVRGSYTSGPHCCLGVFESPSWYQRVSEQEYPVGLCWGSECAERAHHSVIVPRLTARRYLTWPRGSDGKGDDQGLGKAAAAVVRVTVHLLCHLLGKLGRCPSPDKSETTHICPKEVKFYEFSFAAVSSVQTPAGCAASRVTHIKV</sequence>
<proteinExistence type="predicted"/>
<dbReference type="InParanoid" id="A0A1J7J1C1"/>
<accession>A0A1J7J1C1</accession>
<evidence type="ECO:0000313" key="1">
    <source>
        <dbReference type="EMBL" id="OIW23656.1"/>
    </source>
</evidence>
<keyword evidence="2" id="KW-1185">Reference proteome</keyword>